<evidence type="ECO:0008006" key="5">
    <source>
        <dbReference type="Google" id="ProtNLM"/>
    </source>
</evidence>
<feature type="region of interest" description="Disordered" evidence="1">
    <location>
        <begin position="52"/>
        <end position="76"/>
    </location>
</feature>
<protein>
    <recommendedName>
        <fullName evidence="5">Secreted protein</fullName>
    </recommendedName>
</protein>
<accession>A0A1V4JPU0</accession>
<organism evidence="3 4">
    <name type="scientific">Patagioenas fasciata monilis</name>
    <dbReference type="NCBI Taxonomy" id="372326"/>
    <lineage>
        <taxon>Eukaryota</taxon>
        <taxon>Metazoa</taxon>
        <taxon>Chordata</taxon>
        <taxon>Craniata</taxon>
        <taxon>Vertebrata</taxon>
        <taxon>Euteleostomi</taxon>
        <taxon>Archelosauria</taxon>
        <taxon>Archosauria</taxon>
        <taxon>Dinosauria</taxon>
        <taxon>Saurischia</taxon>
        <taxon>Theropoda</taxon>
        <taxon>Coelurosauria</taxon>
        <taxon>Aves</taxon>
        <taxon>Neognathae</taxon>
        <taxon>Neoaves</taxon>
        <taxon>Columbimorphae</taxon>
        <taxon>Columbiformes</taxon>
        <taxon>Columbidae</taxon>
        <taxon>Patagioenas</taxon>
    </lineage>
</organism>
<evidence type="ECO:0000313" key="3">
    <source>
        <dbReference type="EMBL" id="OPJ74209.1"/>
    </source>
</evidence>
<gene>
    <name evidence="3" type="ORF">AV530_013563</name>
</gene>
<proteinExistence type="predicted"/>
<evidence type="ECO:0000256" key="1">
    <source>
        <dbReference type="SAM" id="MobiDB-lite"/>
    </source>
</evidence>
<feature type="signal peptide" evidence="2">
    <location>
        <begin position="1"/>
        <end position="21"/>
    </location>
</feature>
<feature type="chain" id="PRO_5012324667" description="Secreted protein" evidence="2">
    <location>
        <begin position="22"/>
        <end position="76"/>
    </location>
</feature>
<comment type="caution">
    <text evidence="3">The sequence shown here is derived from an EMBL/GenBank/DDBJ whole genome shotgun (WGS) entry which is preliminary data.</text>
</comment>
<evidence type="ECO:0000256" key="2">
    <source>
        <dbReference type="SAM" id="SignalP"/>
    </source>
</evidence>
<dbReference type="Proteomes" id="UP000190648">
    <property type="component" value="Unassembled WGS sequence"/>
</dbReference>
<dbReference type="EMBL" id="LSYS01006880">
    <property type="protein sequence ID" value="OPJ74209.1"/>
    <property type="molecule type" value="Genomic_DNA"/>
</dbReference>
<dbReference type="AlphaFoldDB" id="A0A1V4JPU0"/>
<sequence length="76" mass="8450">MKMSSSRQLFALTLGFPVLQSQWQRPDHHVCNPSTTGGAIAQLNSKLTAIGRKERKRSSGKQLAEDFRSGPWRPLG</sequence>
<reference evidence="3 4" key="1">
    <citation type="submission" date="2016-02" db="EMBL/GenBank/DDBJ databases">
        <title>Band-tailed pigeon sequencing and assembly.</title>
        <authorList>
            <person name="Soares A.E."/>
            <person name="Novak B.J."/>
            <person name="Rice E.S."/>
            <person name="O'Connell B."/>
            <person name="Chang D."/>
            <person name="Weber S."/>
            <person name="Shapiro B."/>
        </authorList>
    </citation>
    <scope>NUCLEOTIDE SEQUENCE [LARGE SCALE GENOMIC DNA]</scope>
    <source>
        <strain evidence="3">BTP2013</strain>
        <tissue evidence="3">Blood</tissue>
    </source>
</reference>
<keyword evidence="4" id="KW-1185">Reference proteome</keyword>
<evidence type="ECO:0000313" key="4">
    <source>
        <dbReference type="Proteomes" id="UP000190648"/>
    </source>
</evidence>
<name>A0A1V4JPU0_PATFA</name>
<keyword evidence="2" id="KW-0732">Signal</keyword>